<sequence>MGRLQSLTNLARTGLSRLASTVAKPGRKFGYIGWVGHANLGDEAMADAAAHLLGQRPEILSTPRVEQVLAAVRLGGKARHRRAFVGGGTLINGGYIDLVERCLDAGVAMATLGTGVGSPGFSAGETAFDPRWTAALNRFDRVGVRGPRSLAKLHDNGVARAEVIGDLALALTPDAPLASPDARTILFNTSPGQTAQDVANLAAFDHAAGQLLGELVADGWKVMPLAFHADDHPPIAAVLAAAGMSGAPIYQPRNFAGYAALARHAGVSLSVRLHGSVLASMCGVANLLVEYRGKCRDFAESVGTESSLVALDGFSADAMRAQFAALLADPAGRGRELHAACLHYRAGLERYVADLT</sequence>
<dbReference type="EMBL" id="RAHJ01000004">
    <property type="protein sequence ID" value="RJX70858.1"/>
    <property type="molecule type" value="Genomic_DNA"/>
</dbReference>
<organism evidence="2 3">
    <name type="scientific">Tsuneonella suprasediminis</name>
    <dbReference type="NCBI Taxonomy" id="2306996"/>
    <lineage>
        <taxon>Bacteria</taxon>
        <taxon>Pseudomonadati</taxon>
        <taxon>Pseudomonadota</taxon>
        <taxon>Alphaproteobacteria</taxon>
        <taxon>Sphingomonadales</taxon>
        <taxon>Erythrobacteraceae</taxon>
        <taxon>Tsuneonella</taxon>
    </lineage>
</organism>
<name>A0A419R576_9SPHN</name>
<keyword evidence="2" id="KW-0808">Transferase</keyword>
<protein>
    <submittedName>
        <fullName evidence="2">Polysaccharide pyruvyl transferase family protein</fullName>
    </submittedName>
</protein>
<evidence type="ECO:0000259" key="1">
    <source>
        <dbReference type="Pfam" id="PF04230"/>
    </source>
</evidence>
<dbReference type="Proteomes" id="UP000284322">
    <property type="component" value="Unassembled WGS sequence"/>
</dbReference>
<dbReference type="InterPro" id="IPR007345">
    <property type="entry name" value="Polysacch_pyruvyl_Trfase"/>
</dbReference>
<proteinExistence type="predicted"/>
<comment type="caution">
    <text evidence="2">The sequence shown here is derived from an EMBL/GenBank/DDBJ whole genome shotgun (WGS) entry which is preliminary data.</text>
</comment>
<evidence type="ECO:0000313" key="2">
    <source>
        <dbReference type="EMBL" id="RJX70858.1"/>
    </source>
</evidence>
<feature type="domain" description="Polysaccharide pyruvyl transferase" evidence="1">
    <location>
        <begin position="39"/>
        <end position="291"/>
    </location>
</feature>
<keyword evidence="3" id="KW-1185">Reference proteome</keyword>
<reference evidence="2 3" key="1">
    <citation type="submission" date="2018-09" db="EMBL/GenBank/DDBJ databases">
        <title>Altererythrobacter sp.Ery1 and Ery12, the genome sequencing of novel strains in genus Alterythrobacter.</title>
        <authorList>
            <person name="Cheng H."/>
            <person name="Wu Y.-H."/>
            <person name="Fang C."/>
            <person name="Xu X.-W."/>
        </authorList>
    </citation>
    <scope>NUCLEOTIDE SEQUENCE [LARGE SCALE GENOMIC DNA]</scope>
    <source>
        <strain evidence="2 3">Ery12</strain>
    </source>
</reference>
<gene>
    <name evidence="2" type="ORF">D6858_01625</name>
</gene>
<dbReference type="Pfam" id="PF04230">
    <property type="entry name" value="PS_pyruv_trans"/>
    <property type="match status" value="1"/>
</dbReference>
<dbReference type="AlphaFoldDB" id="A0A419R576"/>
<accession>A0A419R576</accession>
<dbReference type="PANTHER" id="PTHR36836">
    <property type="entry name" value="COLANIC ACID BIOSYNTHESIS PROTEIN WCAK"/>
    <property type="match status" value="1"/>
</dbReference>
<dbReference type="PANTHER" id="PTHR36836:SF1">
    <property type="entry name" value="COLANIC ACID BIOSYNTHESIS PROTEIN WCAK"/>
    <property type="match status" value="1"/>
</dbReference>
<evidence type="ECO:0000313" key="3">
    <source>
        <dbReference type="Proteomes" id="UP000284322"/>
    </source>
</evidence>
<dbReference type="GO" id="GO:0016740">
    <property type="term" value="F:transferase activity"/>
    <property type="evidence" value="ECO:0007669"/>
    <property type="project" value="UniProtKB-KW"/>
</dbReference>